<sequence length="219" mass="23155">MSEKNCASVNEAQNASSTTSAVSSNSDRVLTVYVDDKNGASGGVTGRSVTSTYVRLVNGTALAAVALDRLVATQATLSPESTVTGANFGVSLRDQPLNLLIAIDLLPAIVAQLQIVYRAVPDGVRLGLVHGSTNPNATFFPNIVKFFKAVDTTHPLGLLPNPDVACKCPRGFYYEIQDGACVRCAAGSYCIAGMKRQCPDGTFSFEKAVILCCFFLPRP</sequence>
<proteinExistence type="predicted"/>
<name>A0A2P4Y6F2_9STRA</name>
<evidence type="ECO:0000313" key="2">
    <source>
        <dbReference type="EMBL" id="POM73391.1"/>
    </source>
</evidence>
<organism evidence="2 3">
    <name type="scientific">Phytophthora palmivora</name>
    <dbReference type="NCBI Taxonomy" id="4796"/>
    <lineage>
        <taxon>Eukaryota</taxon>
        <taxon>Sar</taxon>
        <taxon>Stramenopiles</taxon>
        <taxon>Oomycota</taxon>
        <taxon>Peronosporomycetes</taxon>
        <taxon>Peronosporales</taxon>
        <taxon>Peronosporaceae</taxon>
        <taxon>Phytophthora</taxon>
    </lineage>
</organism>
<evidence type="ECO:0000313" key="3">
    <source>
        <dbReference type="Proteomes" id="UP000237271"/>
    </source>
</evidence>
<accession>A0A2P4Y6F2</accession>
<comment type="caution">
    <text evidence="2">The sequence shown here is derived from an EMBL/GenBank/DDBJ whole genome shotgun (WGS) entry which is preliminary data.</text>
</comment>
<evidence type="ECO:0000256" key="1">
    <source>
        <dbReference type="SAM" id="MobiDB-lite"/>
    </source>
</evidence>
<gene>
    <name evidence="2" type="ORF">PHPALM_9768</name>
</gene>
<feature type="compositionally biased region" description="Polar residues" evidence="1">
    <location>
        <begin position="1"/>
        <end position="13"/>
    </location>
</feature>
<reference evidence="2 3" key="1">
    <citation type="journal article" date="2017" name="Genome Biol. Evol.">
        <title>Phytophthora megakarya and P. palmivora, closely related causal agents of cacao black pod rot, underwent increases in genome sizes and gene numbers by different mechanisms.</title>
        <authorList>
            <person name="Ali S.S."/>
            <person name="Shao J."/>
            <person name="Lary D.J."/>
            <person name="Kronmiller B."/>
            <person name="Shen D."/>
            <person name="Strem M.D."/>
            <person name="Amoako-Attah I."/>
            <person name="Akrofi A.Y."/>
            <person name="Begoude B.A."/>
            <person name="Ten Hoopen G.M."/>
            <person name="Coulibaly K."/>
            <person name="Kebe B.I."/>
            <person name="Melnick R.L."/>
            <person name="Guiltinan M.J."/>
            <person name="Tyler B.M."/>
            <person name="Meinhardt L.W."/>
            <person name="Bailey B.A."/>
        </authorList>
    </citation>
    <scope>NUCLEOTIDE SEQUENCE [LARGE SCALE GENOMIC DNA]</scope>
    <source>
        <strain evidence="3">sbr112.9</strain>
    </source>
</reference>
<dbReference type="AlphaFoldDB" id="A0A2P4Y6F2"/>
<protein>
    <submittedName>
        <fullName evidence="2">Uncharacterized protein</fullName>
    </submittedName>
</protein>
<dbReference type="Proteomes" id="UP000237271">
    <property type="component" value="Unassembled WGS sequence"/>
</dbReference>
<dbReference type="OrthoDB" id="200667at2759"/>
<dbReference type="EMBL" id="NCKW01005154">
    <property type="protein sequence ID" value="POM73391.1"/>
    <property type="molecule type" value="Genomic_DNA"/>
</dbReference>
<keyword evidence="3" id="KW-1185">Reference proteome</keyword>
<feature type="region of interest" description="Disordered" evidence="1">
    <location>
        <begin position="1"/>
        <end position="21"/>
    </location>
</feature>
<dbReference type="SMART" id="SM01411">
    <property type="entry name" value="Ephrin_rec_like"/>
    <property type="match status" value="1"/>
</dbReference>